<proteinExistence type="predicted"/>
<feature type="region of interest" description="Disordered" evidence="1">
    <location>
        <begin position="1"/>
        <end position="22"/>
    </location>
</feature>
<dbReference type="Proteomes" id="UP000654075">
    <property type="component" value="Unassembled WGS sequence"/>
</dbReference>
<name>A0A813FZ43_POLGL</name>
<sequence>MRRALQGGAAYPVQGRPSAAPSWRVREPTAEGSCRARAARGGKPCQIEVWYVGTHEALFKEVRTMWSRFPEEYSFSYKRVNSQGIYSPADLAKKGKASSHPRNKQGLRWHVTSEADIDTSELVQRFHNMLKGKAVAEADLFLCTIPSVVCSVLLGQADQFSQGVVLYTANPATAQVPFSQQRAWLKLLSGLAADPKNQLV</sequence>
<dbReference type="AlphaFoldDB" id="A0A813FZ43"/>
<keyword evidence="3" id="KW-1185">Reference proteome</keyword>
<dbReference type="EMBL" id="CAJNNV010026985">
    <property type="protein sequence ID" value="CAE8619353.1"/>
    <property type="molecule type" value="Genomic_DNA"/>
</dbReference>
<protein>
    <submittedName>
        <fullName evidence="2">Uncharacterized protein</fullName>
    </submittedName>
</protein>
<comment type="caution">
    <text evidence="2">The sequence shown here is derived from an EMBL/GenBank/DDBJ whole genome shotgun (WGS) entry which is preliminary data.</text>
</comment>
<gene>
    <name evidence="2" type="ORF">PGLA1383_LOCUS36943</name>
</gene>
<accession>A0A813FZ43</accession>
<organism evidence="2 3">
    <name type="scientific">Polarella glacialis</name>
    <name type="common">Dinoflagellate</name>
    <dbReference type="NCBI Taxonomy" id="89957"/>
    <lineage>
        <taxon>Eukaryota</taxon>
        <taxon>Sar</taxon>
        <taxon>Alveolata</taxon>
        <taxon>Dinophyceae</taxon>
        <taxon>Suessiales</taxon>
        <taxon>Suessiaceae</taxon>
        <taxon>Polarella</taxon>
    </lineage>
</organism>
<evidence type="ECO:0000313" key="3">
    <source>
        <dbReference type="Proteomes" id="UP000654075"/>
    </source>
</evidence>
<evidence type="ECO:0000313" key="2">
    <source>
        <dbReference type="EMBL" id="CAE8619353.1"/>
    </source>
</evidence>
<feature type="non-terminal residue" evidence="2">
    <location>
        <position position="200"/>
    </location>
</feature>
<evidence type="ECO:0000256" key="1">
    <source>
        <dbReference type="SAM" id="MobiDB-lite"/>
    </source>
</evidence>
<reference evidence="2" key="1">
    <citation type="submission" date="2021-02" db="EMBL/GenBank/DDBJ databases">
        <authorList>
            <person name="Dougan E. K."/>
            <person name="Rhodes N."/>
            <person name="Thang M."/>
            <person name="Chan C."/>
        </authorList>
    </citation>
    <scope>NUCLEOTIDE SEQUENCE</scope>
</reference>